<evidence type="ECO:0008006" key="11">
    <source>
        <dbReference type="Google" id="ProtNLM"/>
    </source>
</evidence>
<organism evidence="9 10">
    <name type="scientific">Phytophthora sojae (strain P6497)</name>
    <name type="common">Soybean stem and root rot agent</name>
    <name type="synonym">Phytophthora megasperma f. sp. glycines</name>
    <dbReference type="NCBI Taxonomy" id="1094619"/>
    <lineage>
        <taxon>Eukaryota</taxon>
        <taxon>Sar</taxon>
        <taxon>Stramenopiles</taxon>
        <taxon>Oomycota</taxon>
        <taxon>Peronosporomycetes</taxon>
        <taxon>Peronosporales</taxon>
        <taxon>Peronosporaceae</taxon>
        <taxon>Phytophthora</taxon>
    </lineage>
</organism>
<accession>G4ZD08</accession>
<dbReference type="OMA" id="WKQYAQA"/>
<dbReference type="Proteomes" id="UP000002640">
    <property type="component" value="Unassembled WGS sequence"/>
</dbReference>
<dbReference type="AlphaFoldDB" id="G4ZD08"/>
<evidence type="ECO:0000256" key="6">
    <source>
        <dbReference type="SAM" id="MobiDB-lite"/>
    </source>
</evidence>
<dbReference type="InParanoid" id="G4ZD08"/>
<evidence type="ECO:0000259" key="8">
    <source>
        <dbReference type="Pfam" id="PF08600"/>
    </source>
</evidence>
<keyword evidence="2" id="KW-0479">Metal-binding</keyword>
<evidence type="ECO:0000256" key="3">
    <source>
        <dbReference type="ARBA" id="ARBA00022771"/>
    </source>
</evidence>
<feature type="domain" description="C3HC-type" evidence="7">
    <location>
        <begin position="44"/>
        <end position="157"/>
    </location>
</feature>
<keyword evidence="10" id="KW-1185">Reference proteome</keyword>
<dbReference type="InterPro" id="IPR013909">
    <property type="entry name" value="NuBaID_C"/>
</dbReference>
<dbReference type="EMBL" id="JH159154">
    <property type="protein sequence ID" value="EGZ18956.1"/>
    <property type="molecule type" value="Genomic_DNA"/>
</dbReference>
<dbReference type="GeneID" id="20657699"/>
<dbReference type="STRING" id="1094619.G4ZD08"/>
<dbReference type="Pfam" id="PF07967">
    <property type="entry name" value="zf-C3HC"/>
    <property type="match status" value="1"/>
</dbReference>
<keyword evidence="5" id="KW-0539">Nucleus</keyword>
<dbReference type="Pfam" id="PF08600">
    <property type="entry name" value="NuBaID_C"/>
    <property type="match status" value="1"/>
</dbReference>
<evidence type="ECO:0000256" key="5">
    <source>
        <dbReference type="ARBA" id="ARBA00023242"/>
    </source>
</evidence>
<comment type="subcellular location">
    <subcellularLocation>
        <location evidence="1">Nucleus</location>
    </subcellularLocation>
</comment>
<evidence type="ECO:0000256" key="2">
    <source>
        <dbReference type="ARBA" id="ARBA00022723"/>
    </source>
</evidence>
<evidence type="ECO:0000259" key="7">
    <source>
        <dbReference type="Pfam" id="PF07967"/>
    </source>
</evidence>
<keyword evidence="3" id="KW-0863">Zinc-finger</keyword>
<evidence type="ECO:0000256" key="1">
    <source>
        <dbReference type="ARBA" id="ARBA00004123"/>
    </source>
</evidence>
<feature type="region of interest" description="Disordered" evidence="6">
    <location>
        <begin position="265"/>
        <end position="287"/>
    </location>
</feature>
<protein>
    <recommendedName>
        <fullName evidence="11">C3HC-type domain-containing protein</fullName>
    </recommendedName>
</protein>
<evidence type="ECO:0000313" key="10">
    <source>
        <dbReference type="Proteomes" id="UP000002640"/>
    </source>
</evidence>
<feature type="compositionally biased region" description="Basic and acidic residues" evidence="6">
    <location>
        <begin position="269"/>
        <end position="287"/>
    </location>
</feature>
<evidence type="ECO:0000313" key="9">
    <source>
        <dbReference type="EMBL" id="EGZ18956.1"/>
    </source>
</evidence>
<reference evidence="9 10" key="1">
    <citation type="journal article" date="2006" name="Science">
        <title>Phytophthora genome sequences uncover evolutionary origins and mechanisms of pathogenesis.</title>
        <authorList>
            <person name="Tyler B.M."/>
            <person name="Tripathy S."/>
            <person name="Zhang X."/>
            <person name="Dehal P."/>
            <person name="Jiang R.H."/>
            <person name="Aerts A."/>
            <person name="Arredondo F.D."/>
            <person name="Baxter L."/>
            <person name="Bensasson D."/>
            <person name="Beynon J.L."/>
            <person name="Chapman J."/>
            <person name="Damasceno C.M."/>
            <person name="Dorrance A.E."/>
            <person name="Dou D."/>
            <person name="Dickerman A.W."/>
            <person name="Dubchak I.L."/>
            <person name="Garbelotto M."/>
            <person name="Gijzen M."/>
            <person name="Gordon S.G."/>
            <person name="Govers F."/>
            <person name="Grunwald N.J."/>
            <person name="Huang W."/>
            <person name="Ivors K.L."/>
            <person name="Jones R.W."/>
            <person name="Kamoun S."/>
            <person name="Krampis K."/>
            <person name="Lamour K.H."/>
            <person name="Lee M.K."/>
            <person name="McDonald W.H."/>
            <person name="Medina M."/>
            <person name="Meijer H.J."/>
            <person name="Nordberg E.K."/>
            <person name="Maclean D.J."/>
            <person name="Ospina-Giraldo M.D."/>
            <person name="Morris P.F."/>
            <person name="Phuntumart V."/>
            <person name="Putnam N.H."/>
            <person name="Rash S."/>
            <person name="Rose J.K."/>
            <person name="Sakihama Y."/>
            <person name="Salamov A.A."/>
            <person name="Savidor A."/>
            <person name="Scheuring C.F."/>
            <person name="Smith B.M."/>
            <person name="Sobral B.W."/>
            <person name="Terry A."/>
            <person name="Torto-Alalibo T.A."/>
            <person name="Win J."/>
            <person name="Xu Z."/>
            <person name="Zhang H."/>
            <person name="Grigoriev I.V."/>
            <person name="Rokhsar D.S."/>
            <person name="Boore J.L."/>
        </authorList>
    </citation>
    <scope>NUCLEOTIDE SEQUENCE [LARGE SCALE GENOMIC DNA]</scope>
    <source>
        <strain evidence="9 10">P6497</strain>
    </source>
</reference>
<feature type="domain" description="NuBaID C-terminal" evidence="8">
    <location>
        <begin position="232"/>
        <end position="316"/>
    </location>
</feature>
<proteinExistence type="predicted"/>
<gene>
    <name evidence="9" type="ORF">PHYSODRAFT_499475</name>
</gene>
<dbReference type="PANTHER" id="PTHR15835:SF6">
    <property type="entry name" value="ZINC FINGER C3HC-TYPE PROTEIN 1"/>
    <property type="match status" value="1"/>
</dbReference>
<dbReference type="GO" id="GO:0005634">
    <property type="term" value="C:nucleus"/>
    <property type="evidence" value="ECO:0007669"/>
    <property type="project" value="UniProtKB-SubCell"/>
</dbReference>
<dbReference type="KEGG" id="psoj:PHYSODRAFT_499475"/>
<keyword evidence="4" id="KW-0862">Zinc</keyword>
<sequence>MAGALGSQQMEELLAAWDDATAPLDARVREDPLLFAPEGELCRPWDHADFLARVGSFSIASWFAKPDAISAFECARHGWRNSAPDQLQCNCCKRFLCFKIDDKLSEAGALKVAEKFAAQLVTGHTELCPWRGNPSPVAFTTLPIATKRQVYETFVEQLGEEVAWMHKDPEFQDRLRRVKVADAGTAKLLQEVNGAEDAATPIDIVTFQAKLAARWSQSENESVRSEALANAAFLIACGWRFDRKDGKDLHMLRCEACNRRWQVSPTSAKVDDGDSEHSEPPTKRLKTAEARPVDLLSQHRHFCPWVAERKSTGVDDYGEIDPKLWEFVKLPGWKQYAQALVLLGNPEENAIVVVDSSDQTHTKSSDPVQALESIRAVLGL</sequence>
<dbReference type="PANTHER" id="PTHR15835">
    <property type="entry name" value="NUCLEAR-INTERACTING PARTNER OF ALK"/>
    <property type="match status" value="1"/>
</dbReference>
<name>G4ZD08_PHYSP</name>
<evidence type="ECO:0000256" key="4">
    <source>
        <dbReference type="ARBA" id="ARBA00022833"/>
    </source>
</evidence>
<dbReference type="RefSeq" id="XP_009528014.1">
    <property type="nucleotide sequence ID" value="XM_009529719.1"/>
</dbReference>
<dbReference type="GO" id="GO:0008270">
    <property type="term" value="F:zinc ion binding"/>
    <property type="evidence" value="ECO:0007669"/>
    <property type="project" value="UniProtKB-KW"/>
</dbReference>
<dbReference type="InterPro" id="IPR012935">
    <property type="entry name" value="NuBaID_N"/>
</dbReference>